<feature type="transmembrane region" description="Helical" evidence="12">
    <location>
        <begin position="6"/>
        <end position="27"/>
    </location>
</feature>
<dbReference type="GO" id="GO:0005886">
    <property type="term" value="C:plasma membrane"/>
    <property type="evidence" value="ECO:0007669"/>
    <property type="project" value="UniProtKB-SubCell"/>
</dbReference>
<keyword evidence="14" id="KW-0175">Coiled coil</keyword>
<dbReference type="PANTHER" id="PTHR33445:SF2">
    <property type="entry name" value="ATP SYNTHASE SUBUNIT B', CHLOROPLASTIC"/>
    <property type="match status" value="1"/>
</dbReference>
<evidence type="ECO:0000256" key="5">
    <source>
        <dbReference type="ARBA" id="ARBA00022781"/>
    </source>
</evidence>
<evidence type="ECO:0000256" key="8">
    <source>
        <dbReference type="ARBA" id="ARBA00023136"/>
    </source>
</evidence>
<evidence type="ECO:0000256" key="11">
    <source>
        <dbReference type="ARBA" id="ARBA00037847"/>
    </source>
</evidence>
<protein>
    <recommendedName>
        <fullName evidence="12">ATP synthase subunit b</fullName>
    </recommendedName>
    <alternativeName>
        <fullName evidence="12">ATP synthase F(0) sector subunit b</fullName>
    </alternativeName>
    <alternativeName>
        <fullName evidence="12">ATPase subunit I</fullName>
    </alternativeName>
    <alternativeName>
        <fullName evidence="12">F-type ATPase subunit b</fullName>
        <shortName evidence="12">F-ATPase subunit b</shortName>
    </alternativeName>
</protein>
<keyword evidence="7 12" id="KW-0406">Ion transport</keyword>
<dbReference type="GO" id="GO:0046961">
    <property type="term" value="F:proton-transporting ATPase activity, rotational mechanism"/>
    <property type="evidence" value="ECO:0007669"/>
    <property type="project" value="TreeGrafter"/>
</dbReference>
<dbReference type="GO" id="GO:0046933">
    <property type="term" value="F:proton-transporting ATP synthase activity, rotational mechanism"/>
    <property type="evidence" value="ECO:0007669"/>
    <property type="project" value="UniProtKB-UniRule"/>
</dbReference>
<comment type="function">
    <text evidence="10 12">F(1)F(0) ATP synthase produces ATP from ADP in the presence of a proton or sodium gradient. F-type ATPases consist of two structural domains, F(1) containing the extramembraneous catalytic core and F(0) containing the membrane proton channel, linked together by a central stalk and a peripheral stalk. During catalysis, ATP synthesis in the catalytic domain of F(1) is coupled via a rotary mechanism of the central stalk subunits to proton translocation.</text>
</comment>
<evidence type="ECO:0000256" key="6">
    <source>
        <dbReference type="ARBA" id="ARBA00022989"/>
    </source>
</evidence>
<evidence type="ECO:0000256" key="3">
    <source>
        <dbReference type="ARBA" id="ARBA00022547"/>
    </source>
</evidence>
<evidence type="ECO:0000256" key="9">
    <source>
        <dbReference type="ARBA" id="ARBA00023310"/>
    </source>
</evidence>
<dbReference type="Gene3D" id="1.20.5.620">
    <property type="entry name" value="F1F0 ATP synthase subunit B, membrane domain"/>
    <property type="match status" value="1"/>
</dbReference>
<dbReference type="PANTHER" id="PTHR33445">
    <property type="entry name" value="ATP SYNTHASE SUBUNIT B', CHLOROPLASTIC"/>
    <property type="match status" value="1"/>
</dbReference>
<keyword evidence="9 12" id="KW-0066">ATP synthesis</keyword>
<dbReference type="SUPFAM" id="SSF81573">
    <property type="entry name" value="F1F0 ATP synthase subunit B, membrane domain"/>
    <property type="match status" value="1"/>
</dbReference>
<evidence type="ECO:0000256" key="4">
    <source>
        <dbReference type="ARBA" id="ARBA00022692"/>
    </source>
</evidence>
<evidence type="ECO:0000256" key="1">
    <source>
        <dbReference type="ARBA" id="ARBA00005513"/>
    </source>
</evidence>
<keyword evidence="5 12" id="KW-0375">Hydrogen ion transport</keyword>
<dbReference type="NCBIfam" id="TIGR01144">
    <property type="entry name" value="ATP_synt_b"/>
    <property type="match status" value="1"/>
</dbReference>
<comment type="function">
    <text evidence="12">Component of the F(0) channel, it forms part of the peripheral stalk, linking F(1) to F(0).</text>
</comment>
<evidence type="ECO:0000256" key="7">
    <source>
        <dbReference type="ARBA" id="ARBA00023065"/>
    </source>
</evidence>
<keyword evidence="3 12" id="KW-0138">CF(0)</keyword>
<dbReference type="InterPro" id="IPR028987">
    <property type="entry name" value="ATP_synth_B-like_membr_sf"/>
</dbReference>
<comment type="caution">
    <text evidence="15">The sequence shown here is derived from an EMBL/GenBank/DDBJ whole genome shotgun (WGS) entry which is preliminary data.</text>
</comment>
<dbReference type="EMBL" id="QFFZ01000001">
    <property type="protein sequence ID" value="TEB13630.1"/>
    <property type="molecule type" value="Genomic_DNA"/>
</dbReference>
<dbReference type="Proteomes" id="UP000297597">
    <property type="component" value="Unassembled WGS sequence"/>
</dbReference>
<sequence length="162" mass="18128">MGLEFNATLLAQIVDFIILLVFLRLVVYKPLVKVLGDRSEHIAGNIAAAEQERQEAEQLKAGYEAEMRRAREQTQEIIQKATKAGEDQALEIIENAKNEAGRIKDAALAEIEREKQKAVAELREQVATLSVLVAGKIINKNMTNQIQRSMIDNFIKEAGELQ</sequence>
<name>A0A4Y7RXZ5_9FIRM</name>
<proteinExistence type="inferred from homology"/>
<dbReference type="InterPro" id="IPR005864">
    <property type="entry name" value="ATP_synth_F0_bsu_bac"/>
</dbReference>
<dbReference type="InterPro" id="IPR002146">
    <property type="entry name" value="ATP_synth_b/b'su_bac/chlpt"/>
</dbReference>
<keyword evidence="16" id="KW-1185">Reference proteome</keyword>
<dbReference type="GO" id="GO:0045259">
    <property type="term" value="C:proton-transporting ATP synthase complex"/>
    <property type="evidence" value="ECO:0007669"/>
    <property type="project" value="UniProtKB-KW"/>
</dbReference>
<evidence type="ECO:0000313" key="16">
    <source>
        <dbReference type="Proteomes" id="UP000297597"/>
    </source>
</evidence>
<comment type="similarity">
    <text evidence="1 12 13">Belongs to the ATPase B chain family.</text>
</comment>
<dbReference type="GO" id="GO:0012505">
    <property type="term" value="C:endomembrane system"/>
    <property type="evidence" value="ECO:0007669"/>
    <property type="project" value="UniProtKB-SubCell"/>
</dbReference>
<evidence type="ECO:0000313" key="15">
    <source>
        <dbReference type="EMBL" id="TEB13630.1"/>
    </source>
</evidence>
<accession>A0A4Y7RXZ5</accession>
<evidence type="ECO:0000256" key="12">
    <source>
        <dbReference type="HAMAP-Rule" id="MF_01398"/>
    </source>
</evidence>
<evidence type="ECO:0000256" key="10">
    <source>
        <dbReference type="ARBA" id="ARBA00025198"/>
    </source>
</evidence>
<dbReference type="Pfam" id="PF00430">
    <property type="entry name" value="ATP-synt_B"/>
    <property type="match status" value="1"/>
</dbReference>
<evidence type="ECO:0000256" key="2">
    <source>
        <dbReference type="ARBA" id="ARBA00022448"/>
    </source>
</evidence>
<keyword evidence="4 12" id="KW-0812">Transmembrane</keyword>
<reference evidence="15 16" key="1">
    <citation type="journal article" date="2018" name="Environ. Microbiol.">
        <title>Novel energy conservation strategies and behaviour of Pelotomaculum schinkii driving syntrophic propionate catabolism.</title>
        <authorList>
            <person name="Hidalgo-Ahumada C.A.P."/>
            <person name="Nobu M.K."/>
            <person name="Narihiro T."/>
            <person name="Tamaki H."/>
            <person name="Liu W.T."/>
            <person name="Kamagata Y."/>
            <person name="Stams A.J.M."/>
            <person name="Imachi H."/>
            <person name="Sousa D.Z."/>
        </authorList>
    </citation>
    <scope>NUCLEOTIDE SEQUENCE [LARGE SCALE GENOMIC DNA]</scope>
    <source>
        <strain evidence="15 16">MGP</strain>
    </source>
</reference>
<keyword evidence="8 12" id="KW-0472">Membrane</keyword>
<feature type="coiled-coil region" evidence="14">
    <location>
        <begin position="39"/>
        <end position="80"/>
    </location>
</feature>
<dbReference type="InterPro" id="IPR050059">
    <property type="entry name" value="ATP_synthase_B_chain"/>
</dbReference>
<gene>
    <name evidence="12 15" type="primary">atpF</name>
    <name evidence="15" type="ORF">Pmgp_00030</name>
</gene>
<dbReference type="HAMAP" id="MF_01398">
    <property type="entry name" value="ATP_synth_b_bprime"/>
    <property type="match status" value="1"/>
</dbReference>
<organism evidence="15 16">
    <name type="scientific">Pelotomaculum propionicicum</name>
    <dbReference type="NCBI Taxonomy" id="258475"/>
    <lineage>
        <taxon>Bacteria</taxon>
        <taxon>Bacillati</taxon>
        <taxon>Bacillota</taxon>
        <taxon>Clostridia</taxon>
        <taxon>Eubacteriales</taxon>
        <taxon>Desulfotomaculaceae</taxon>
        <taxon>Pelotomaculum</taxon>
    </lineage>
</organism>
<comment type="subcellular location">
    <subcellularLocation>
        <location evidence="12">Cell membrane</location>
        <topology evidence="12">Single-pass membrane protein</topology>
    </subcellularLocation>
    <subcellularLocation>
        <location evidence="11">Endomembrane system</location>
        <topology evidence="11">Single-pass membrane protein</topology>
    </subcellularLocation>
</comment>
<evidence type="ECO:0000256" key="13">
    <source>
        <dbReference type="RuleBase" id="RU003848"/>
    </source>
</evidence>
<evidence type="ECO:0000256" key="14">
    <source>
        <dbReference type="SAM" id="Coils"/>
    </source>
</evidence>
<keyword evidence="12" id="KW-1003">Cell membrane</keyword>
<dbReference type="AlphaFoldDB" id="A0A4Y7RXZ5"/>
<comment type="subunit">
    <text evidence="12">F-type ATPases have 2 components, F(1) - the catalytic core - and F(0) - the membrane proton channel. F(1) has five subunits: alpha(3), beta(3), gamma(1), delta(1), epsilon(1). F(0) has three main subunits: a(1), b(2) and c(10-14). The alpha and beta chains form an alternating ring which encloses part of the gamma chain. F(1) is attached to F(0) by a central stalk formed by the gamma and epsilon chains, while a peripheral stalk is formed by the delta and b chains.</text>
</comment>
<keyword evidence="6 12" id="KW-1133">Transmembrane helix</keyword>
<dbReference type="CDD" id="cd06503">
    <property type="entry name" value="ATP-synt_Fo_b"/>
    <property type="match status" value="1"/>
</dbReference>
<keyword evidence="2 12" id="KW-0813">Transport</keyword>